<evidence type="ECO:0000256" key="6">
    <source>
        <dbReference type="ARBA" id="ARBA00022777"/>
    </source>
</evidence>
<comment type="catalytic activity">
    <reaction evidence="8">
        <text>L-threonyl-[protein] + ATP = O-phospho-L-threonyl-[protein] + ADP + H(+)</text>
        <dbReference type="Rhea" id="RHEA:46608"/>
        <dbReference type="Rhea" id="RHEA-COMP:11060"/>
        <dbReference type="Rhea" id="RHEA-COMP:11605"/>
        <dbReference type="ChEBI" id="CHEBI:15378"/>
        <dbReference type="ChEBI" id="CHEBI:30013"/>
        <dbReference type="ChEBI" id="CHEBI:30616"/>
        <dbReference type="ChEBI" id="CHEBI:61977"/>
        <dbReference type="ChEBI" id="CHEBI:456216"/>
        <dbReference type="EC" id="2.7.11.1"/>
    </reaction>
</comment>
<accession>A0AAD9MY60</accession>
<evidence type="ECO:0000256" key="2">
    <source>
        <dbReference type="ARBA" id="ARBA00022527"/>
    </source>
</evidence>
<dbReference type="Pfam" id="PF00069">
    <property type="entry name" value="Pkinase"/>
    <property type="match status" value="1"/>
</dbReference>
<dbReference type="InterPro" id="IPR000719">
    <property type="entry name" value="Prot_kinase_dom"/>
</dbReference>
<keyword evidence="2" id="KW-0723">Serine/threonine-protein kinase</keyword>
<dbReference type="Gene3D" id="3.30.200.20">
    <property type="entry name" value="Phosphorylase Kinase, domain 1"/>
    <property type="match status" value="1"/>
</dbReference>
<keyword evidence="5 11" id="KW-0547">Nucleotide-binding</keyword>
<dbReference type="GO" id="GO:0005634">
    <property type="term" value="C:nucleus"/>
    <property type="evidence" value="ECO:0007669"/>
    <property type="project" value="TreeGrafter"/>
</dbReference>
<organism evidence="13 14">
    <name type="scientific">Paralvinella palmiformis</name>
    <dbReference type="NCBI Taxonomy" id="53620"/>
    <lineage>
        <taxon>Eukaryota</taxon>
        <taxon>Metazoa</taxon>
        <taxon>Spiralia</taxon>
        <taxon>Lophotrochozoa</taxon>
        <taxon>Annelida</taxon>
        <taxon>Polychaeta</taxon>
        <taxon>Sedentaria</taxon>
        <taxon>Canalipalpata</taxon>
        <taxon>Terebellida</taxon>
        <taxon>Terebelliformia</taxon>
        <taxon>Alvinellidae</taxon>
        <taxon>Paralvinella</taxon>
    </lineage>
</organism>
<comment type="catalytic activity">
    <reaction evidence="9">
        <text>L-seryl-[protein] + ATP = O-phospho-L-seryl-[protein] + ADP + H(+)</text>
        <dbReference type="Rhea" id="RHEA:17989"/>
        <dbReference type="Rhea" id="RHEA-COMP:9863"/>
        <dbReference type="Rhea" id="RHEA-COMP:11604"/>
        <dbReference type="ChEBI" id="CHEBI:15378"/>
        <dbReference type="ChEBI" id="CHEBI:29999"/>
        <dbReference type="ChEBI" id="CHEBI:30616"/>
        <dbReference type="ChEBI" id="CHEBI:83421"/>
        <dbReference type="ChEBI" id="CHEBI:456216"/>
        <dbReference type="EC" id="2.7.11.1"/>
    </reaction>
</comment>
<dbReference type="PROSITE" id="PS00107">
    <property type="entry name" value="PROTEIN_KINASE_ATP"/>
    <property type="match status" value="1"/>
</dbReference>
<sequence>SRGNPFLSESSKANCTVLLKSTAAQSPNLRCQRHSLPFRSLENTDLLDSSNLATMVCSENVEDTRHIHDHQPSHIAKVNQDSNSCPDVSSQSCSYQKVNFTRTSGKQLSTSTPNGLNQNVTRPKNCPLSVETTDCIYQNEENIRLDNSENNGVRIQTDPFTDHYMVEKEIGRGKFAVVKKCHHKTTGIKYAAKFLRKRRKGKDCRAEILKEIKMLEIAAIHPRLINMIEVFETVHEIIIVTEYAEGGELFQRVVIDESCDEKETCRLLRQILEGVLFLHEHSIVHLDIKGFYGLQTSDIRQYPSMESCKSNITPTITGKEPKDALSSRS</sequence>
<keyword evidence="14" id="KW-1185">Reference proteome</keyword>
<keyword evidence="4" id="KW-0808">Transferase</keyword>
<dbReference type="EMBL" id="JAODUP010000436">
    <property type="protein sequence ID" value="KAK2149785.1"/>
    <property type="molecule type" value="Genomic_DNA"/>
</dbReference>
<evidence type="ECO:0000256" key="4">
    <source>
        <dbReference type="ARBA" id="ARBA00022679"/>
    </source>
</evidence>
<feature type="domain" description="Protein kinase" evidence="12">
    <location>
        <begin position="164"/>
        <end position="329"/>
    </location>
</feature>
<evidence type="ECO:0000256" key="10">
    <source>
        <dbReference type="ARBA" id="ARBA00060827"/>
    </source>
</evidence>
<feature type="non-terminal residue" evidence="13">
    <location>
        <position position="1"/>
    </location>
</feature>
<evidence type="ECO:0000256" key="8">
    <source>
        <dbReference type="ARBA" id="ARBA00047899"/>
    </source>
</evidence>
<dbReference type="SMART" id="SM00220">
    <property type="entry name" value="S_TKc"/>
    <property type="match status" value="1"/>
</dbReference>
<dbReference type="Proteomes" id="UP001208570">
    <property type="component" value="Unassembled WGS sequence"/>
</dbReference>
<reference evidence="13" key="1">
    <citation type="journal article" date="2023" name="Mol. Biol. Evol.">
        <title>Third-Generation Sequencing Reveals the Adaptive Role of the Epigenome in Three Deep-Sea Polychaetes.</title>
        <authorList>
            <person name="Perez M."/>
            <person name="Aroh O."/>
            <person name="Sun Y."/>
            <person name="Lan Y."/>
            <person name="Juniper S.K."/>
            <person name="Young C.R."/>
            <person name="Angers B."/>
            <person name="Qian P.Y."/>
        </authorList>
    </citation>
    <scope>NUCLEOTIDE SEQUENCE</scope>
    <source>
        <strain evidence="13">P08H-3</strain>
    </source>
</reference>
<comment type="caution">
    <text evidence="13">The sequence shown here is derived from an EMBL/GenBank/DDBJ whole genome shotgun (WGS) entry which is preliminary data.</text>
</comment>
<evidence type="ECO:0000256" key="3">
    <source>
        <dbReference type="ARBA" id="ARBA00022553"/>
    </source>
</evidence>
<evidence type="ECO:0000313" key="14">
    <source>
        <dbReference type="Proteomes" id="UP001208570"/>
    </source>
</evidence>
<dbReference type="GO" id="GO:0035556">
    <property type="term" value="P:intracellular signal transduction"/>
    <property type="evidence" value="ECO:0007669"/>
    <property type="project" value="TreeGrafter"/>
</dbReference>
<comment type="similarity">
    <text evidence="10">Belongs to the protein kinase superfamily. CAMK Ser/Thr protein kinase family. DAP kinase subfamily.</text>
</comment>
<dbReference type="GO" id="GO:0005524">
    <property type="term" value="F:ATP binding"/>
    <property type="evidence" value="ECO:0007669"/>
    <property type="project" value="UniProtKB-UniRule"/>
</dbReference>
<keyword evidence="6" id="KW-0418">Kinase</keyword>
<evidence type="ECO:0000256" key="5">
    <source>
        <dbReference type="ARBA" id="ARBA00022741"/>
    </source>
</evidence>
<dbReference type="PANTHER" id="PTHR24342:SF12">
    <property type="entry name" value="DEATH-ASSOCIATED PROTEIN KINASE RELATED"/>
    <property type="match status" value="1"/>
</dbReference>
<dbReference type="PANTHER" id="PTHR24342">
    <property type="entry name" value="SERINE/THREONINE-PROTEIN KINASE 17"/>
    <property type="match status" value="1"/>
</dbReference>
<evidence type="ECO:0000256" key="9">
    <source>
        <dbReference type="ARBA" id="ARBA00048679"/>
    </source>
</evidence>
<dbReference type="Gene3D" id="1.10.510.10">
    <property type="entry name" value="Transferase(Phosphotransferase) domain 1"/>
    <property type="match status" value="1"/>
</dbReference>
<dbReference type="InterPro" id="IPR017441">
    <property type="entry name" value="Protein_kinase_ATP_BS"/>
</dbReference>
<evidence type="ECO:0000313" key="13">
    <source>
        <dbReference type="EMBL" id="KAK2149785.1"/>
    </source>
</evidence>
<evidence type="ECO:0000256" key="1">
    <source>
        <dbReference type="ARBA" id="ARBA00012513"/>
    </source>
</evidence>
<protein>
    <recommendedName>
        <fullName evidence="1">non-specific serine/threonine protein kinase</fullName>
        <ecNumber evidence="1">2.7.11.1</ecNumber>
    </recommendedName>
</protein>
<keyword evidence="3" id="KW-0597">Phosphoprotein</keyword>
<proteinExistence type="inferred from homology"/>
<evidence type="ECO:0000256" key="7">
    <source>
        <dbReference type="ARBA" id="ARBA00022840"/>
    </source>
</evidence>
<dbReference type="EC" id="2.7.11.1" evidence="1"/>
<gene>
    <name evidence="13" type="ORF">LSH36_436g00055</name>
</gene>
<dbReference type="InterPro" id="IPR011009">
    <property type="entry name" value="Kinase-like_dom_sf"/>
</dbReference>
<evidence type="ECO:0000256" key="11">
    <source>
        <dbReference type="PROSITE-ProRule" id="PRU10141"/>
    </source>
</evidence>
<dbReference type="AlphaFoldDB" id="A0AAD9MY60"/>
<dbReference type="GO" id="GO:0004674">
    <property type="term" value="F:protein serine/threonine kinase activity"/>
    <property type="evidence" value="ECO:0007669"/>
    <property type="project" value="UniProtKB-KW"/>
</dbReference>
<name>A0AAD9MY60_9ANNE</name>
<dbReference type="GO" id="GO:0043065">
    <property type="term" value="P:positive regulation of apoptotic process"/>
    <property type="evidence" value="ECO:0007669"/>
    <property type="project" value="TreeGrafter"/>
</dbReference>
<dbReference type="SUPFAM" id="SSF56112">
    <property type="entry name" value="Protein kinase-like (PK-like)"/>
    <property type="match status" value="1"/>
</dbReference>
<dbReference type="FunFam" id="3.30.200.20:FF:000175">
    <property type="entry name" value="Serine/threonine-protein kinase 17B"/>
    <property type="match status" value="1"/>
</dbReference>
<keyword evidence="7 11" id="KW-0067">ATP-binding</keyword>
<evidence type="ECO:0000259" key="12">
    <source>
        <dbReference type="PROSITE" id="PS50011"/>
    </source>
</evidence>
<feature type="binding site" evidence="11">
    <location>
        <position position="193"/>
    </location>
    <ligand>
        <name>ATP</name>
        <dbReference type="ChEBI" id="CHEBI:30616"/>
    </ligand>
</feature>
<dbReference type="PROSITE" id="PS50011">
    <property type="entry name" value="PROTEIN_KINASE_DOM"/>
    <property type="match status" value="1"/>
</dbReference>